<dbReference type="Gene3D" id="3.40.50.620">
    <property type="entry name" value="HUPs"/>
    <property type="match status" value="1"/>
</dbReference>
<sequence length="172" mass="18468">MASPAEVEAEAVAVAEKQVMVVGIDDSEQSTYALGWTLKHFFTPYASNHPFKLVLVHAKPTVSSAVSLAGPGGAQILPMVEADLKKITARIIETAKGLCDRKSVHDVKVEVVQGDARNVLCEAVEKHHASILVVGSHGYGAIKRAVLGSVSDYCAHHAHCTVMIVKRRNIKH</sequence>
<dbReference type="FunCoup" id="A0A7N2N6V5">
    <property type="interactions" value="181"/>
</dbReference>
<dbReference type="Proteomes" id="UP000594261">
    <property type="component" value="Chromosome 12"/>
</dbReference>
<dbReference type="Pfam" id="PF00582">
    <property type="entry name" value="Usp"/>
    <property type="match status" value="1"/>
</dbReference>
<dbReference type="KEGG" id="qlo:115972247"/>
<dbReference type="PANTHER" id="PTHR46553:SF3">
    <property type="entry name" value="ADENINE NUCLEOTIDE ALPHA HYDROLASES-LIKE SUPERFAMILY PROTEIN"/>
    <property type="match status" value="1"/>
</dbReference>
<reference evidence="2 3" key="1">
    <citation type="journal article" date="2016" name="G3 (Bethesda)">
        <title>First Draft Assembly and Annotation of the Genome of a California Endemic Oak Quercus lobata Nee (Fagaceae).</title>
        <authorList>
            <person name="Sork V.L."/>
            <person name="Fitz-Gibbon S.T."/>
            <person name="Puiu D."/>
            <person name="Crepeau M."/>
            <person name="Gugger P.F."/>
            <person name="Sherman R."/>
            <person name="Stevens K."/>
            <person name="Langley C.H."/>
            <person name="Pellegrini M."/>
            <person name="Salzberg S.L."/>
        </authorList>
    </citation>
    <scope>NUCLEOTIDE SEQUENCE [LARGE SCALE GENOMIC DNA]</scope>
    <source>
        <strain evidence="2 3">cv. SW786</strain>
    </source>
</reference>
<dbReference type="Gramene" id="QL12p027439:mrna">
    <property type="protein sequence ID" value="QL12p027439:mrna"/>
    <property type="gene ID" value="QL12p027439"/>
</dbReference>
<dbReference type="PRINTS" id="PR01438">
    <property type="entry name" value="UNVRSLSTRESS"/>
</dbReference>
<dbReference type="GeneID" id="115972247"/>
<gene>
    <name evidence="2" type="primary">LOC115972247</name>
</gene>
<feature type="domain" description="UspA" evidence="1">
    <location>
        <begin position="20"/>
        <end position="166"/>
    </location>
</feature>
<dbReference type="EMBL" id="LRBV02000012">
    <property type="status" value="NOT_ANNOTATED_CDS"/>
    <property type="molecule type" value="Genomic_DNA"/>
</dbReference>
<reference evidence="2" key="2">
    <citation type="submission" date="2021-01" db="UniProtKB">
        <authorList>
            <consortium name="EnsemblPlants"/>
        </authorList>
    </citation>
    <scope>IDENTIFICATION</scope>
</reference>
<dbReference type="EnsemblPlants" id="QL12p027439:mrna">
    <property type="protein sequence ID" value="QL12p027439:mrna"/>
    <property type="gene ID" value="QL12p027439"/>
</dbReference>
<dbReference type="RefSeq" id="XP_030948321.1">
    <property type="nucleotide sequence ID" value="XM_031092461.1"/>
</dbReference>
<name>A0A7N2N6V5_QUELO</name>
<dbReference type="InterPro" id="IPR006015">
    <property type="entry name" value="Universal_stress_UspA"/>
</dbReference>
<evidence type="ECO:0000313" key="3">
    <source>
        <dbReference type="Proteomes" id="UP000594261"/>
    </source>
</evidence>
<dbReference type="InParanoid" id="A0A7N2N6V5"/>
<protein>
    <recommendedName>
        <fullName evidence="1">UspA domain-containing protein</fullName>
    </recommendedName>
</protein>
<organism evidence="2 3">
    <name type="scientific">Quercus lobata</name>
    <name type="common">Valley oak</name>
    <dbReference type="NCBI Taxonomy" id="97700"/>
    <lineage>
        <taxon>Eukaryota</taxon>
        <taxon>Viridiplantae</taxon>
        <taxon>Streptophyta</taxon>
        <taxon>Embryophyta</taxon>
        <taxon>Tracheophyta</taxon>
        <taxon>Spermatophyta</taxon>
        <taxon>Magnoliopsida</taxon>
        <taxon>eudicotyledons</taxon>
        <taxon>Gunneridae</taxon>
        <taxon>Pentapetalae</taxon>
        <taxon>rosids</taxon>
        <taxon>fabids</taxon>
        <taxon>Fagales</taxon>
        <taxon>Fagaceae</taxon>
        <taxon>Quercus</taxon>
    </lineage>
</organism>
<dbReference type="SUPFAM" id="SSF52402">
    <property type="entry name" value="Adenine nucleotide alpha hydrolases-like"/>
    <property type="match status" value="1"/>
</dbReference>
<dbReference type="AlphaFoldDB" id="A0A7N2N6V5"/>
<evidence type="ECO:0000313" key="2">
    <source>
        <dbReference type="EnsemblPlants" id="QL12p027439:mrna"/>
    </source>
</evidence>
<dbReference type="CDD" id="cd23659">
    <property type="entry name" value="USP_At3g01520-like"/>
    <property type="match status" value="1"/>
</dbReference>
<dbReference type="PANTHER" id="PTHR46553">
    <property type="entry name" value="ADENINE NUCLEOTIDE ALPHA HYDROLASES-LIKE SUPERFAMILY PROTEIN"/>
    <property type="match status" value="1"/>
</dbReference>
<evidence type="ECO:0000259" key="1">
    <source>
        <dbReference type="Pfam" id="PF00582"/>
    </source>
</evidence>
<proteinExistence type="predicted"/>
<dbReference type="InterPro" id="IPR006016">
    <property type="entry name" value="UspA"/>
</dbReference>
<accession>A0A7N2N6V5</accession>
<dbReference type="InterPro" id="IPR014729">
    <property type="entry name" value="Rossmann-like_a/b/a_fold"/>
</dbReference>
<dbReference type="OMA" id="IEDNQHS"/>
<keyword evidence="3" id="KW-1185">Reference proteome</keyword>
<dbReference type="OrthoDB" id="843225at2759"/>